<reference evidence="1 2" key="1">
    <citation type="journal article" date="2011" name="G3 (Bethesda)">
        <title>Genome evolution in the Eremothecium clade of the Saccharomyces complex revealed by comparative genomics.</title>
        <authorList>
            <person name="Wendland J."/>
            <person name="Walther A."/>
        </authorList>
    </citation>
    <scope>NUCLEOTIDE SEQUENCE [LARGE SCALE GENOMIC DNA]</scope>
    <source>
        <strain evidence="2">CBS 270.75 / DBVPG 7215 / KCTC 17166 / NRRL Y-17582</strain>
    </source>
</reference>
<dbReference type="InParanoid" id="I6ND52"/>
<dbReference type="OMA" id="ELWGVQF"/>
<evidence type="ECO:0008006" key="3">
    <source>
        <dbReference type="Google" id="ProtNLM"/>
    </source>
</evidence>
<dbReference type="RefSeq" id="XP_003646811.1">
    <property type="nucleotide sequence ID" value="XM_003646763.1"/>
</dbReference>
<evidence type="ECO:0000313" key="1">
    <source>
        <dbReference type="EMBL" id="AET39994.1"/>
    </source>
</evidence>
<sequence>MPFPQLDPNLTKPIDRDAPPTIYGSVLKPELATAALNLPIDFLKQKESLANQYLAAQKLTLGSILFAVVVYMCSSCTLPRERTGSVVEYVYLFAGINRKEMVTALIVSAISASLLLTSLAKLTNAVFKAKSKVILDSHGISVFNVDLTKLGAGDPSVTKDKNLENTHIVVYRETPIALVTVQENKSLSTKDALVVSISSMGSRLVYLKSGILEDLIDWALVRTKKIQHQSDKYKKGTSMKLIIEVYSFDTHMKETLKKKGFSVIESYKLPESRILGGLFSIKRELWGIQFHFESKKEK</sequence>
<organism evidence="1 2">
    <name type="scientific">Eremothecium cymbalariae (strain CBS 270.75 / DBVPG 7215 / KCTC 17166 / NRRL Y-17582)</name>
    <name type="common">Yeast</name>
    <dbReference type="NCBI Taxonomy" id="931890"/>
    <lineage>
        <taxon>Eukaryota</taxon>
        <taxon>Fungi</taxon>
        <taxon>Dikarya</taxon>
        <taxon>Ascomycota</taxon>
        <taxon>Saccharomycotina</taxon>
        <taxon>Saccharomycetes</taxon>
        <taxon>Saccharomycetales</taxon>
        <taxon>Saccharomycetaceae</taxon>
        <taxon>Eremothecium</taxon>
    </lineage>
</organism>
<proteinExistence type="predicted"/>
<dbReference type="eggNOG" id="ENOG502QSU5">
    <property type="taxonomic scope" value="Eukaryota"/>
</dbReference>
<keyword evidence="2" id="KW-1185">Reference proteome</keyword>
<dbReference type="GO" id="GO:0006888">
    <property type="term" value="P:endoplasmic reticulum to Golgi vesicle-mediated transport"/>
    <property type="evidence" value="ECO:0007669"/>
    <property type="project" value="EnsemblFungi"/>
</dbReference>
<dbReference type="GO" id="GO:0051082">
    <property type="term" value="F:unfolded protein binding"/>
    <property type="evidence" value="ECO:0007669"/>
    <property type="project" value="EnsemblFungi"/>
</dbReference>
<protein>
    <recommendedName>
        <fullName evidence="3">Inorganic phosphate transporter PHO86</fullName>
    </recommendedName>
</protein>
<dbReference type="GO" id="GO:0010966">
    <property type="term" value="P:regulation of phosphate transport"/>
    <property type="evidence" value="ECO:0007669"/>
    <property type="project" value="EnsemblFungi"/>
</dbReference>
<name>I6ND52_ERECY</name>
<dbReference type="AlphaFoldDB" id="I6ND52"/>
<dbReference type="KEGG" id="erc:Ecym_5226"/>
<dbReference type="GO" id="GO:0006457">
    <property type="term" value="P:protein folding"/>
    <property type="evidence" value="ECO:0007669"/>
    <property type="project" value="EnsemblFungi"/>
</dbReference>
<dbReference type="GeneID" id="11468308"/>
<dbReference type="FunCoup" id="I6ND52">
    <property type="interactions" value="190"/>
</dbReference>
<dbReference type="STRING" id="931890.I6ND52"/>
<dbReference type="Proteomes" id="UP000006790">
    <property type="component" value="Chromosome 5"/>
</dbReference>
<dbReference type="GO" id="GO:0005783">
    <property type="term" value="C:endoplasmic reticulum"/>
    <property type="evidence" value="ECO:0007669"/>
    <property type="project" value="EnsemblFungi"/>
</dbReference>
<dbReference type="HOGENOM" id="CLU_076919_0_0_1"/>
<gene>
    <name evidence="1" type="ordered locus">Ecym_5226</name>
</gene>
<accession>I6ND52</accession>
<dbReference type="EMBL" id="CP002501">
    <property type="protein sequence ID" value="AET39994.1"/>
    <property type="molecule type" value="Genomic_DNA"/>
</dbReference>
<evidence type="ECO:0000313" key="2">
    <source>
        <dbReference type="Proteomes" id="UP000006790"/>
    </source>
</evidence>
<dbReference type="InterPro" id="IPR024297">
    <property type="entry name" value="Pho86"/>
</dbReference>
<dbReference type="Pfam" id="PF11124">
    <property type="entry name" value="Pho86"/>
    <property type="match status" value="1"/>
</dbReference>
<dbReference type="OrthoDB" id="4082764at2759"/>